<reference evidence="1 2" key="1">
    <citation type="submission" date="2019-03" db="EMBL/GenBank/DDBJ databases">
        <title>First draft genome of Liparis tanakae, snailfish: a comprehensive survey of snailfish specific genes.</title>
        <authorList>
            <person name="Kim W."/>
            <person name="Song I."/>
            <person name="Jeong J.-H."/>
            <person name="Kim D."/>
            <person name="Kim S."/>
            <person name="Ryu S."/>
            <person name="Song J.Y."/>
            <person name="Lee S.K."/>
        </authorList>
    </citation>
    <scope>NUCLEOTIDE SEQUENCE [LARGE SCALE GENOMIC DNA]</scope>
    <source>
        <tissue evidence="1">Muscle</tissue>
    </source>
</reference>
<dbReference type="EMBL" id="SRLO01000101">
    <property type="protein sequence ID" value="TNN75629.1"/>
    <property type="molecule type" value="Genomic_DNA"/>
</dbReference>
<comment type="caution">
    <text evidence="1">The sequence shown here is derived from an EMBL/GenBank/DDBJ whole genome shotgun (WGS) entry which is preliminary data.</text>
</comment>
<name>A0A4Z2IC61_9TELE</name>
<proteinExistence type="predicted"/>
<organism evidence="1 2">
    <name type="scientific">Liparis tanakae</name>
    <name type="common">Tanaka's snailfish</name>
    <dbReference type="NCBI Taxonomy" id="230148"/>
    <lineage>
        <taxon>Eukaryota</taxon>
        <taxon>Metazoa</taxon>
        <taxon>Chordata</taxon>
        <taxon>Craniata</taxon>
        <taxon>Vertebrata</taxon>
        <taxon>Euteleostomi</taxon>
        <taxon>Actinopterygii</taxon>
        <taxon>Neopterygii</taxon>
        <taxon>Teleostei</taxon>
        <taxon>Neoteleostei</taxon>
        <taxon>Acanthomorphata</taxon>
        <taxon>Eupercaria</taxon>
        <taxon>Perciformes</taxon>
        <taxon>Cottioidei</taxon>
        <taxon>Cottales</taxon>
        <taxon>Liparidae</taxon>
        <taxon>Liparis</taxon>
    </lineage>
</organism>
<dbReference type="Proteomes" id="UP000314294">
    <property type="component" value="Unassembled WGS sequence"/>
</dbReference>
<evidence type="ECO:0000313" key="2">
    <source>
        <dbReference type="Proteomes" id="UP000314294"/>
    </source>
</evidence>
<protein>
    <submittedName>
        <fullName evidence="1">Uncharacterized protein</fullName>
    </submittedName>
</protein>
<evidence type="ECO:0000313" key="1">
    <source>
        <dbReference type="EMBL" id="TNN75629.1"/>
    </source>
</evidence>
<accession>A0A4Z2IC61</accession>
<gene>
    <name evidence="1" type="ORF">EYF80_014179</name>
</gene>
<keyword evidence="2" id="KW-1185">Reference proteome</keyword>
<dbReference type="AlphaFoldDB" id="A0A4Z2IC61"/>
<sequence>MSAKSVKVEEFAGLVAIAAGLHLTTEQDVTAQQAHLRPHVHPVHFLTHSVLATTIRSRDLQFTGWSASSRMLLLDDISMEIEACGRTTDGDVIEILQLNHNVYMPKYAENT</sequence>